<dbReference type="OrthoDB" id="3208554at2"/>
<reference evidence="1 2" key="1">
    <citation type="submission" date="2019-07" db="EMBL/GenBank/DDBJ databases">
        <authorList>
            <person name="Duangmal K."/>
            <person name="Teo W.F.A."/>
        </authorList>
    </citation>
    <scope>NUCLEOTIDE SEQUENCE [LARGE SCALE GENOMIC DNA]</scope>
    <source>
        <strain evidence="1 2">TBRC 6029</strain>
    </source>
</reference>
<dbReference type="EMBL" id="VJWX01000297">
    <property type="protein sequence ID" value="TVT37541.1"/>
    <property type="molecule type" value="Genomic_DNA"/>
</dbReference>
<dbReference type="InterPro" id="IPR036291">
    <property type="entry name" value="NAD(P)-bd_dom_sf"/>
</dbReference>
<dbReference type="Proteomes" id="UP000320011">
    <property type="component" value="Unassembled WGS sequence"/>
</dbReference>
<proteinExistence type="predicted"/>
<evidence type="ECO:0000313" key="2">
    <source>
        <dbReference type="Proteomes" id="UP000320011"/>
    </source>
</evidence>
<gene>
    <name evidence="1" type="ORF">FNH05_24875</name>
</gene>
<name>A0A558BLZ9_9PSEU</name>
<protein>
    <submittedName>
        <fullName evidence="1">SDR family oxidoreductase</fullName>
    </submittedName>
</protein>
<comment type="caution">
    <text evidence="1">The sequence shown here is derived from an EMBL/GenBank/DDBJ whole genome shotgun (WGS) entry which is preliminary data.</text>
</comment>
<feature type="non-terminal residue" evidence="1">
    <location>
        <position position="1"/>
    </location>
</feature>
<dbReference type="InterPro" id="IPR002347">
    <property type="entry name" value="SDR_fam"/>
</dbReference>
<dbReference type="SUPFAM" id="SSF51735">
    <property type="entry name" value="NAD(P)-binding Rossmann-fold domains"/>
    <property type="match status" value="1"/>
</dbReference>
<dbReference type="RefSeq" id="WP_144591129.1">
    <property type="nucleotide sequence ID" value="NZ_VJWX01000297.1"/>
</dbReference>
<reference evidence="1 2" key="2">
    <citation type="submission" date="2019-08" db="EMBL/GenBank/DDBJ databases">
        <title>Amycolatopsis acidicola sp. nov., isolated from peat swamp forest soil.</title>
        <authorList>
            <person name="Srisuk N."/>
        </authorList>
    </citation>
    <scope>NUCLEOTIDE SEQUENCE [LARGE SCALE GENOMIC DNA]</scope>
    <source>
        <strain evidence="1 2">TBRC 6029</strain>
    </source>
</reference>
<dbReference type="AlphaFoldDB" id="A0A558BLZ9"/>
<sequence length="74" mass="7633">NWGDPGGYAGQLAEEAGMRLDEFLAHVPARMGITTGRLTEPEETAALVAFLASPLSGNLTGADYLADGGVIKTV</sequence>
<keyword evidence="2" id="KW-1185">Reference proteome</keyword>
<organism evidence="1 2">
    <name type="scientific">Amycolatopsis rhizosphaerae</name>
    <dbReference type="NCBI Taxonomy" id="2053003"/>
    <lineage>
        <taxon>Bacteria</taxon>
        <taxon>Bacillati</taxon>
        <taxon>Actinomycetota</taxon>
        <taxon>Actinomycetes</taxon>
        <taxon>Pseudonocardiales</taxon>
        <taxon>Pseudonocardiaceae</taxon>
        <taxon>Amycolatopsis</taxon>
    </lineage>
</organism>
<dbReference type="Gene3D" id="3.40.50.720">
    <property type="entry name" value="NAD(P)-binding Rossmann-like Domain"/>
    <property type="match status" value="1"/>
</dbReference>
<evidence type="ECO:0000313" key="1">
    <source>
        <dbReference type="EMBL" id="TVT37541.1"/>
    </source>
</evidence>
<dbReference type="Pfam" id="PF13561">
    <property type="entry name" value="adh_short_C2"/>
    <property type="match status" value="1"/>
</dbReference>
<accession>A0A558BLZ9</accession>